<protein>
    <recommendedName>
        <fullName evidence="13">Lipoprotein signal peptidase</fullName>
    </recommendedName>
</protein>
<sequence>MQLVLITLVVLMIDQGVKLLVRHSRFDSVRLGPFGSLRQVPGRLWLHRLTVHQPKALWLWAVCACVLVVAGTAIPSLLVFVGVLLGGSLSNMVESSLRGSVTDYVCLRFWPAFNLADVALAVGAFGIGIELLRAIGEVRG</sequence>
<comment type="caution">
    <text evidence="11">The sequence shown here is derived from an EMBL/GenBank/DDBJ whole genome shotgun (WGS) entry which is preliminary data.</text>
</comment>
<comment type="similarity">
    <text evidence="1 9">Belongs to the peptidase A8 family.</text>
</comment>
<reference evidence="11 12" key="1">
    <citation type="submission" date="2020-05" db="EMBL/GenBank/DDBJ databases">
        <title>Draft genome sequence of Mycobacterium hippocampi DL, isolated from European seabass, Dicentrarchus labrax, reared in fish farms.</title>
        <authorList>
            <person name="Stathopoulou P."/>
            <person name="Asimakis E."/>
            <person name="Tzokas K."/>
            <person name="Batargias C."/>
            <person name="Tsiamis G."/>
        </authorList>
    </citation>
    <scope>NUCLEOTIDE SEQUENCE [LARGE SCALE GENOMIC DNA]</scope>
    <source>
        <strain evidence="11 12">DL</strain>
    </source>
</reference>
<evidence type="ECO:0000256" key="4">
    <source>
        <dbReference type="ARBA" id="ARBA00022692"/>
    </source>
</evidence>
<evidence type="ECO:0000256" key="1">
    <source>
        <dbReference type="ARBA" id="ARBA00006139"/>
    </source>
</evidence>
<keyword evidence="8 10" id="KW-0472">Membrane</keyword>
<dbReference type="GO" id="GO:0006508">
    <property type="term" value="P:proteolysis"/>
    <property type="evidence" value="ECO:0007669"/>
    <property type="project" value="UniProtKB-KW"/>
</dbReference>
<dbReference type="PRINTS" id="PR00781">
    <property type="entry name" value="LIPOSIGPTASE"/>
</dbReference>
<keyword evidence="7 10" id="KW-1133">Transmembrane helix</keyword>
<evidence type="ECO:0000256" key="5">
    <source>
        <dbReference type="ARBA" id="ARBA00022750"/>
    </source>
</evidence>
<feature type="transmembrane region" description="Helical" evidence="10">
    <location>
        <begin position="57"/>
        <end position="85"/>
    </location>
</feature>
<dbReference type="PANTHER" id="PTHR33695:SF1">
    <property type="entry name" value="LIPOPROTEIN SIGNAL PEPTIDASE"/>
    <property type="match status" value="1"/>
</dbReference>
<evidence type="ECO:0000256" key="9">
    <source>
        <dbReference type="RuleBase" id="RU004181"/>
    </source>
</evidence>
<evidence type="ECO:0000256" key="2">
    <source>
        <dbReference type="ARBA" id="ARBA00022475"/>
    </source>
</evidence>
<keyword evidence="6" id="KW-0378">Hydrolase</keyword>
<dbReference type="InterPro" id="IPR001872">
    <property type="entry name" value="Peptidase_A8"/>
</dbReference>
<evidence type="ECO:0000256" key="3">
    <source>
        <dbReference type="ARBA" id="ARBA00022670"/>
    </source>
</evidence>
<organism evidence="11 12">
    <name type="scientific">Mycolicibacterium hippocampi</name>
    <dbReference type="NCBI Taxonomy" id="659824"/>
    <lineage>
        <taxon>Bacteria</taxon>
        <taxon>Bacillati</taxon>
        <taxon>Actinomycetota</taxon>
        <taxon>Actinomycetes</taxon>
        <taxon>Mycobacteriales</taxon>
        <taxon>Mycobacteriaceae</taxon>
        <taxon>Mycolicibacterium</taxon>
    </lineage>
</organism>
<evidence type="ECO:0000256" key="10">
    <source>
        <dbReference type="SAM" id="Phobius"/>
    </source>
</evidence>
<keyword evidence="4 10" id="KW-0812">Transmembrane</keyword>
<evidence type="ECO:0000256" key="8">
    <source>
        <dbReference type="ARBA" id="ARBA00023136"/>
    </source>
</evidence>
<dbReference type="PANTHER" id="PTHR33695">
    <property type="entry name" value="LIPOPROTEIN SIGNAL PEPTIDASE"/>
    <property type="match status" value="1"/>
</dbReference>
<evidence type="ECO:0000256" key="6">
    <source>
        <dbReference type="ARBA" id="ARBA00022801"/>
    </source>
</evidence>
<dbReference type="GO" id="GO:0016020">
    <property type="term" value="C:membrane"/>
    <property type="evidence" value="ECO:0007669"/>
    <property type="project" value="InterPro"/>
</dbReference>
<proteinExistence type="inferred from homology"/>
<evidence type="ECO:0000256" key="7">
    <source>
        <dbReference type="ARBA" id="ARBA00022989"/>
    </source>
</evidence>
<accession>A0A850PKQ4</accession>
<dbReference type="RefSeq" id="WP_178357515.1">
    <property type="nucleotide sequence ID" value="NZ_JABFYL010000011.1"/>
</dbReference>
<name>A0A850PKQ4_9MYCO</name>
<dbReference type="AlphaFoldDB" id="A0A850PKQ4"/>
<gene>
    <name evidence="11" type="ORF">HLY00_3483</name>
</gene>
<keyword evidence="3" id="KW-0645">Protease</keyword>
<keyword evidence="12" id="KW-1185">Reference proteome</keyword>
<dbReference type="GO" id="GO:0004190">
    <property type="term" value="F:aspartic-type endopeptidase activity"/>
    <property type="evidence" value="ECO:0007669"/>
    <property type="project" value="UniProtKB-KW"/>
</dbReference>
<evidence type="ECO:0000313" key="11">
    <source>
        <dbReference type="EMBL" id="NVN49123.1"/>
    </source>
</evidence>
<dbReference type="Proteomes" id="UP000570517">
    <property type="component" value="Unassembled WGS sequence"/>
</dbReference>
<keyword evidence="5" id="KW-0064">Aspartyl protease</keyword>
<dbReference type="EMBL" id="JABFYL010000011">
    <property type="protein sequence ID" value="NVN49123.1"/>
    <property type="molecule type" value="Genomic_DNA"/>
</dbReference>
<dbReference type="Pfam" id="PF01252">
    <property type="entry name" value="Peptidase_A8"/>
    <property type="match status" value="1"/>
</dbReference>
<evidence type="ECO:0008006" key="13">
    <source>
        <dbReference type="Google" id="ProtNLM"/>
    </source>
</evidence>
<evidence type="ECO:0000313" key="12">
    <source>
        <dbReference type="Proteomes" id="UP000570517"/>
    </source>
</evidence>
<keyword evidence="2" id="KW-1003">Cell membrane</keyword>